<feature type="binding site" evidence="7">
    <location>
        <position position="37"/>
    </location>
    <ligand>
        <name>ATP</name>
        <dbReference type="ChEBI" id="CHEBI:30616"/>
    </ligand>
</feature>
<feature type="compositionally biased region" description="Polar residues" evidence="8">
    <location>
        <begin position="365"/>
        <end position="381"/>
    </location>
</feature>
<evidence type="ECO:0000313" key="10">
    <source>
        <dbReference type="EMBL" id="MCG2430428.1"/>
    </source>
</evidence>
<dbReference type="InterPro" id="IPR008271">
    <property type="entry name" value="Ser/Thr_kinase_AS"/>
</dbReference>
<dbReference type="InterPro" id="IPR017441">
    <property type="entry name" value="Protein_kinase_ATP_BS"/>
</dbReference>
<dbReference type="AlphaFoldDB" id="A0A9X1QYZ7"/>
<reference evidence="10" key="1">
    <citation type="submission" date="2021-09" db="EMBL/GenBank/DDBJ databases">
        <title>Genome of Aequorivita sp. strain F64183.</title>
        <authorList>
            <person name="Wang Y."/>
        </authorList>
    </citation>
    <scope>NUCLEOTIDE SEQUENCE</scope>
    <source>
        <strain evidence="10">F64183</strain>
    </source>
</reference>
<keyword evidence="4 7" id="KW-0547">Nucleotide-binding</keyword>
<evidence type="ECO:0000256" key="8">
    <source>
        <dbReference type="SAM" id="MobiDB-lite"/>
    </source>
</evidence>
<evidence type="ECO:0000256" key="7">
    <source>
        <dbReference type="PROSITE-ProRule" id="PRU10141"/>
    </source>
</evidence>
<accession>A0A9X1QYZ7</accession>
<evidence type="ECO:0000256" key="4">
    <source>
        <dbReference type="ARBA" id="ARBA00022741"/>
    </source>
</evidence>
<dbReference type="RefSeq" id="WP_237607118.1">
    <property type="nucleotide sequence ID" value="NZ_JAIRBB010000002.1"/>
</dbReference>
<dbReference type="EC" id="2.7.11.1" evidence="1"/>
<protein>
    <recommendedName>
        <fullName evidence="1">non-specific serine/threonine protein kinase</fullName>
        <ecNumber evidence="1">2.7.11.1</ecNumber>
    </recommendedName>
</protein>
<dbReference type="PROSITE" id="PS00108">
    <property type="entry name" value="PROTEIN_KINASE_ST"/>
    <property type="match status" value="1"/>
</dbReference>
<dbReference type="PROSITE" id="PS00107">
    <property type="entry name" value="PROTEIN_KINASE_ATP"/>
    <property type="match status" value="1"/>
</dbReference>
<evidence type="ECO:0000259" key="9">
    <source>
        <dbReference type="PROSITE" id="PS50011"/>
    </source>
</evidence>
<dbReference type="InterPro" id="IPR000719">
    <property type="entry name" value="Prot_kinase_dom"/>
</dbReference>
<keyword evidence="5 10" id="KW-0418">Kinase</keyword>
<sequence length="576" mass="64503">MSILGSQYDVIQKLGEGGMGVVYLARDTMIQRLVAIKQLHRDGGSEEESLGERFQAEALALAKLNHPNITHLYSFIPKEDTYWMIMEYVEGKTLEDWLKIHQKITHQLAASIAVQILDGLEHAHRKGIIHRDIKPANVMINEDGEVKIMDFGIARMRNAQRITSHGKSVGTLEYMAPEQIQGHEGDERIDVYAVGNILYEMLSGSTPFQSDTDYRLMKDKLEKRAESIIQYNSTVPVSFEKIIFKALQCNPNKRYKSAMEMKIAIEKNLGSSLLDQSTLTDVLQASQVFTEPQKGSEIISVNKIFARAKSISGQFKVPKATKVHNSLLLLGVSILFCAILLIWGGGTSKEIVHEKTPVASEVTWTEPENSPQEVVLNQTSSEFEESPNEMYKRIINNTEVIPEAKEEIKKDISQPTNSKPSNQPKKKSEPKPSIIPEKTVKKEDNVKKPVVPNTPVKVPAGKIISITLKEDLSSEEKERDGKQIQLICNEDVVAENRVIIKKGAEVIGKIVDVVESTHSRKKALIGFVIQYVIAVDGSKVKLKSKRYRLYADTQGIPVTYKTGETFEAKLRGGKVR</sequence>
<dbReference type="PANTHER" id="PTHR43289">
    <property type="entry name" value="MITOGEN-ACTIVATED PROTEIN KINASE KINASE KINASE 20-RELATED"/>
    <property type="match status" value="1"/>
</dbReference>
<keyword evidence="6 7" id="KW-0067">ATP-binding</keyword>
<dbReference type="FunFam" id="1.10.510.10:FF:000021">
    <property type="entry name" value="Serine/threonine protein kinase"/>
    <property type="match status" value="1"/>
</dbReference>
<dbReference type="PROSITE" id="PS50011">
    <property type="entry name" value="PROTEIN_KINASE_DOM"/>
    <property type="match status" value="1"/>
</dbReference>
<organism evidence="10 11">
    <name type="scientific">Aequorivita xiaoshiensis</name>
    <dbReference type="NCBI Taxonomy" id="2874476"/>
    <lineage>
        <taxon>Bacteria</taxon>
        <taxon>Pseudomonadati</taxon>
        <taxon>Bacteroidota</taxon>
        <taxon>Flavobacteriia</taxon>
        <taxon>Flavobacteriales</taxon>
        <taxon>Flavobacteriaceae</taxon>
        <taxon>Aequorivita</taxon>
    </lineage>
</organism>
<dbReference type="SUPFAM" id="SSF56112">
    <property type="entry name" value="Protein kinase-like (PK-like)"/>
    <property type="match status" value="1"/>
</dbReference>
<feature type="region of interest" description="Disordered" evidence="8">
    <location>
        <begin position="407"/>
        <end position="453"/>
    </location>
</feature>
<dbReference type="Gene3D" id="1.10.510.10">
    <property type="entry name" value="Transferase(Phosphotransferase) domain 1"/>
    <property type="match status" value="1"/>
</dbReference>
<dbReference type="CDD" id="cd14014">
    <property type="entry name" value="STKc_PknB_like"/>
    <property type="match status" value="1"/>
</dbReference>
<feature type="domain" description="Protein kinase" evidence="9">
    <location>
        <begin position="8"/>
        <end position="269"/>
    </location>
</feature>
<dbReference type="SMART" id="SM00220">
    <property type="entry name" value="S_TKc"/>
    <property type="match status" value="1"/>
</dbReference>
<dbReference type="Gene3D" id="3.30.200.20">
    <property type="entry name" value="Phosphorylase Kinase, domain 1"/>
    <property type="match status" value="1"/>
</dbReference>
<evidence type="ECO:0000313" key="11">
    <source>
        <dbReference type="Proteomes" id="UP001139462"/>
    </source>
</evidence>
<gene>
    <name evidence="10" type="ORF">K8344_04795</name>
</gene>
<dbReference type="GO" id="GO:0005524">
    <property type="term" value="F:ATP binding"/>
    <property type="evidence" value="ECO:0007669"/>
    <property type="project" value="UniProtKB-UniRule"/>
</dbReference>
<feature type="compositionally biased region" description="Basic and acidic residues" evidence="8">
    <location>
        <begin position="438"/>
        <end position="447"/>
    </location>
</feature>
<keyword evidence="11" id="KW-1185">Reference proteome</keyword>
<comment type="caution">
    <text evidence="10">The sequence shown here is derived from an EMBL/GenBank/DDBJ whole genome shotgun (WGS) entry which is preliminary data.</text>
</comment>
<evidence type="ECO:0000256" key="1">
    <source>
        <dbReference type="ARBA" id="ARBA00012513"/>
    </source>
</evidence>
<dbReference type="Pfam" id="PF00069">
    <property type="entry name" value="Pkinase"/>
    <property type="match status" value="1"/>
</dbReference>
<evidence type="ECO:0000256" key="5">
    <source>
        <dbReference type="ARBA" id="ARBA00022777"/>
    </source>
</evidence>
<dbReference type="InterPro" id="IPR011009">
    <property type="entry name" value="Kinase-like_dom_sf"/>
</dbReference>
<evidence type="ECO:0000256" key="6">
    <source>
        <dbReference type="ARBA" id="ARBA00022840"/>
    </source>
</evidence>
<evidence type="ECO:0000256" key="2">
    <source>
        <dbReference type="ARBA" id="ARBA00022527"/>
    </source>
</evidence>
<keyword evidence="2 10" id="KW-0723">Serine/threonine-protein kinase</keyword>
<feature type="region of interest" description="Disordered" evidence="8">
    <location>
        <begin position="365"/>
        <end position="386"/>
    </location>
</feature>
<keyword evidence="3" id="KW-0808">Transferase</keyword>
<dbReference type="EMBL" id="JAIRBB010000002">
    <property type="protein sequence ID" value="MCG2430428.1"/>
    <property type="molecule type" value="Genomic_DNA"/>
</dbReference>
<dbReference type="PANTHER" id="PTHR43289:SF34">
    <property type="entry name" value="SERINE_THREONINE-PROTEIN KINASE YBDM-RELATED"/>
    <property type="match status" value="1"/>
</dbReference>
<dbReference type="Proteomes" id="UP001139462">
    <property type="component" value="Unassembled WGS sequence"/>
</dbReference>
<proteinExistence type="predicted"/>
<dbReference type="GO" id="GO:0004674">
    <property type="term" value="F:protein serine/threonine kinase activity"/>
    <property type="evidence" value="ECO:0007669"/>
    <property type="project" value="UniProtKB-KW"/>
</dbReference>
<evidence type="ECO:0000256" key="3">
    <source>
        <dbReference type="ARBA" id="ARBA00022679"/>
    </source>
</evidence>
<name>A0A9X1QYZ7_9FLAO</name>